<accession>A0A0E9VHW1</accession>
<name>A0A0E9VHW1_ANGAN</name>
<reference evidence="1" key="1">
    <citation type="submission" date="2014-11" db="EMBL/GenBank/DDBJ databases">
        <authorList>
            <person name="Amaro Gonzalez C."/>
        </authorList>
    </citation>
    <scope>NUCLEOTIDE SEQUENCE</scope>
</reference>
<proteinExistence type="predicted"/>
<protein>
    <submittedName>
        <fullName evidence="1">Uncharacterized protein</fullName>
    </submittedName>
</protein>
<sequence length="37" mass="4262">MIMQCIRRSYMALTKVRSEKVFPVFLETAFCSSSTSL</sequence>
<evidence type="ECO:0000313" key="1">
    <source>
        <dbReference type="EMBL" id="JAH77010.1"/>
    </source>
</evidence>
<dbReference type="AlphaFoldDB" id="A0A0E9VHW1"/>
<organism evidence="1">
    <name type="scientific">Anguilla anguilla</name>
    <name type="common">European freshwater eel</name>
    <name type="synonym">Muraena anguilla</name>
    <dbReference type="NCBI Taxonomy" id="7936"/>
    <lineage>
        <taxon>Eukaryota</taxon>
        <taxon>Metazoa</taxon>
        <taxon>Chordata</taxon>
        <taxon>Craniata</taxon>
        <taxon>Vertebrata</taxon>
        <taxon>Euteleostomi</taxon>
        <taxon>Actinopterygii</taxon>
        <taxon>Neopterygii</taxon>
        <taxon>Teleostei</taxon>
        <taxon>Anguilliformes</taxon>
        <taxon>Anguillidae</taxon>
        <taxon>Anguilla</taxon>
    </lineage>
</organism>
<dbReference type="EMBL" id="GBXM01031567">
    <property type="protein sequence ID" value="JAH77010.1"/>
    <property type="molecule type" value="Transcribed_RNA"/>
</dbReference>
<reference evidence="1" key="2">
    <citation type="journal article" date="2015" name="Fish Shellfish Immunol.">
        <title>Early steps in the European eel (Anguilla anguilla)-Vibrio vulnificus interaction in the gills: Role of the RtxA13 toxin.</title>
        <authorList>
            <person name="Callol A."/>
            <person name="Pajuelo D."/>
            <person name="Ebbesson L."/>
            <person name="Teles M."/>
            <person name="MacKenzie S."/>
            <person name="Amaro C."/>
        </authorList>
    </citation>
    <scope>NUCLEOTIDE SEQUENCE</scope>
</reference>